<evidence type="ECO:0000313" key="2">
    <source>
        <dbReference type="EMBL" id="CAI9912638.1"/>
    </source>
</evidence>
<gene>
    <name evidence="4" type="ORF">HINF_LOCUS15735</name>
    <name evidence="2" type="ORF">HINF_LOCUS283</name>
    <name evidence="3" type="ORF">HINF_LOCUS53178</name>
    <name evidence="5" type="ORF">HINF_LOCUS58065</name>
</gene>
<evidence type="ECO:0000313" key="6">
    <source>
        <dbReference type="Proteomes" id="UP001642409"/>
    </source>
</evidence>
<dbReference type="EMBL" id="CATOUU010000991">
    <property type="protein sequence ID" value="CAI9965533.1"/>
    <property type="molecule type" value="Genomic_DNA"/>
</dbReference>
<dbReference type="EMBL" id="CATOUU010000003">
    <property type="protein sequence ID" value="CAI9912638.1"/>
    <property type="molecule type" value="Genomic_DNA"/>
</dbReference>
<dbReference type="AlphaFoldDB" id="A0AA86N4E9"/>
<dbReference type="InterPro" id="IPR001441">
    <property type="entry name" value="UPP_synth-like"/>
</dbReference>
<reference evidence="2" key="1">
    <citation type="submission" date="2023-06" db="EMBL/GenBank/DDBJ databases">
        <authorList>
            <person name="Kurt Z."/>
        </authorList>
    </citation>
    <scope>NUCLEOTIDE SEQUENCE</scope>
</reference>
<keyword evidence="6" id="KW-1185">Reference proteome</keyword>
<dbReference type="EMBL" id="CAXDID020000324">
    <property type="protein sequence ID" value="CAL6077180.1"/>
    <property type="molecule type" value="Genomic_DNA"/>
</dbReference>
<protein>
    <submittedName>
        <fullName evidence="2">Di-trans</fullName>
    </submittedName>
</protein>
<evidence type="ECO:0000313" key="4">
    <source>
        <dbReference type="EMBL" id="CAL5998441.1"/>
    </source>
</evidence>
<organism evidence="2">
    <name type="scientific">Hexamita inflata</name>
    <dbReference type="NCBI Taxonomy" id="28002"/>
    <lineage>
        <taxon>Eukaryota</taxon>
        <taxon>Metamonada</taxon>
        <taxon>Diplomonadida</taxon>
        <taxon>Hexamitidae</taxon>
        <taxon>Hexamitinae</taxon>
        <taxon>Hexamita</taxon>
    </lineage>
</organism>
<sequence>MWRKLLQNQSHIGLPRHVAIVLDGNRTLHYSNSTDIDLLPIVTLSHYFRVKCLSLILVSQTSLVLPSTILQKSISDIITQLRQYRARQFSFKYRLEYFGDLSLLQDVNQRQELLDLITANNDDEPVLTVRLGLFYSSFVDLVHKSKTLLEQNQLTLQNLKNQFIPVDVLVRTSGAHKLSDVMLFELSEHPTYISLNEFNPNRAGYFGLYKILTKWQFFRLDREKIMKKNQKRSKNGIQKFMMKKDDDEDELDAIRREGYNSEEWDENDRGRAYFMHD</sequence>
<dbReference type="Proteomes" id="UP001642409">
    <property type="component" value="Unassembled WGS sequence"/>
</dbReference>
<evidence type="ECO:0000313" key="5">
    <source>
        <dbReference type="EMBL" id="CAL6077180.1"/>
    </source>
</evidence>
<reference evidence="4 6" key="2">
    <citation type="submission" date="2024-07" db="EMBL/GenBank/DDBJ databases">
        <authorList>
            <person name="Akdeniz Z."/>
        </authorList>
    </citation>
    <scope>NUCLEOTIDE SEQUENCE [LARGE SCALE GENOMIC DNA]</scope>
</reference>
<evidence type="ECO:0000313" key="3">
    <source>
        <dbReference type="EMBL" id="CAI9965533.1"/>
    </source>
</evidence>
<dbReference type="InterPro" id="IPR036424">
    <property type="entry name" value="UPP_synth-like_sf"/>
</dbReference>
<name>A0AA86N4E9_9EUKA</name>
<dbReference type="Pfam" id="PF01255">
    <property type="entry name" value="Prenyltransf"/>
    <property type="match status" value="1"/>
</dbReference>
<comment type="caution">
    <text evidence="2">The sequence shown here is derived from an EMBL/GenBank/DDBJ whole genome shotgun (WGS) entry which is preliminary data.</text>
</comment>
<keyword evidence="1" id="KW-0808">Transferase</keyword>
<dbReference type="GO" id="GO:0016765">
    <property type="term" value="F:transferase activity, transferring alkyl or aryl (other than methyl) groups"/>
    <property type="evidence" value="ECO:0007669"/>
    <property type="project" value="InterPro"/>
</dbReference>
<dbReference type="Gene3D" id="3.40.1180.10">
    <property type="entry name" value="Decaprenyl diphosphate synthase-like"/>
    <property type="match status" value="1"/>
</dbReference>
<proteinExistence type="predicted"/>
<evidence type="ECO:0000256" key="1">
    <source>
        <dbReference type="ARBA" id="ARBA00022679"/>
    </source>
</evidence>
<dbReference type="SUPFAM" id="SSF64005">
    <property type="entry name" value="Undecaprenyl diphosphate synthase"/>
    <property type="match status" value="1"/>
</dbReference>
<accession>A0AA86N4E9</accession>
<dbReference type="EMBL" id="CAXDID020000038">
    <property type="protein sequence ID" value="CAL5998441.1"/>
    <property type="molecule type" value="Genomic_DNA"/>
</dbReference>